<dbReference type="Pfam" id="PF13895">
    <property type="entry name" value="Ig_2"/>
    <property type="match status" value="1"/>
</dbReference>
<dbReference type="SUPFAM" id="SSF48726">
    <property type="entry name" value="Immunoglobulin"/>
    <property type="match status" value="1"/>
</dbReference>
<dbReference type="InterPro" id="IPR013783">
    <property type="entry name" value="Ig-like_fold"/>
</dbReference>
<dbReference type="OMA" id="CAWTLET"/>
<evidence type="ECO:0000313" key="3">
    <source>
        <dbReference type="Ensembl" id="ENSEBUP00000022825.1"/>
    </source>
</evidence>
<accession>A0A8C4QZL1</accession>
<evidence type="ECO:0000256" key="2">
    <source>
        <dbReference type="SAM" id="SignalP"/>
    </source>
</evidence>
<dbReference type="InterPro" id="IPR036179">
    <property type="entry name" value="Ig-like_dom_sf"/>
</dbReference>
<dbReference type="Gene3D" id="2.60.40.10">
    <property type="entry name" value="Immunoglobulins"/>
    <property type="match status" value="2"/>
</dbReference>
<feature type="chain" id="PRO_5044680563" description="Ig-like domain-containing protein" evidence="2">
    <location>
        <begin position="18"/>
        <end position="175"/>
    </location>
</feature>
<organism evidence="3 4">
    <name type="scientific">Eptatretus burgeri</name>
    <name type="common">Inshore hagfish</name>
    <dbReference type="NCBI Taxonomy" id="7764"/>
    <lineage>
        <taxon>Eukaryota</taxon>
        <taxon>Metazoa</taxon>
        <taxon>Chordata</taxon>
        <taxon>Craniata</taxon>
        <taxon>Vertebrata</taxon>
        <taxon>Cyclostomata</taxon>
        <taxon>Myxini</taxon>
        <taxon>Myxiniformes</taxon>
        <taxon>Myxinidae</taxon>
        <taxon>Eptatretinae</taxon>
        <taxon>Eptatretus</taxon>
    </lineage>
</organism>
<keyword evidence="4" id="KW-1185">Reference proteome</keyword>
<dbReference type="Ensembl" id="ENSEBUT00000023381.1">
    <property type="protein sequence ID" value="ENSEBUP00000022805.1"/>
    <property type="gene ID" value="ENSEBUG00000014033.1"/>
</dbReference>
<keyword evidence="1" id="KW-0393">Immunoglobulin domain</keyword>
<dbReference type="InterPro" id="IPR036116">
    <property type="entry name" value="FN3_sf"/>
</dbReference>
<dbReference type="Ensembl" id="ENSEBUT00000023394.1">
    <property type="protein sequence ID" value="ENSEBUP00000022818.1"/>
    <property type="gene ID" value="ENSEBUG00000014033.1"/>
</dbReference>
<proteinExistence type="predicted"/>
<protein>
    <recommendedName>
        <fullName evidence="5">Ig-like domain-containing protein</fullName>
    </recommendedName>
</protein>
<reference evidence="3" key="1">
    <citation type="submission" date="2025-05" db="UniProtKB">
        <authorList>
            <consortium name="Ensembl"/>
        </authorList>
    </citation>
    <scope>IDENTIFICATION</scope>
</reference>
<keyword evidence="2" id="KW-0732">Signal</keyword>
<dbReference type="SUPFAM" id="SSF49265">
    <property type="entry name" value="Fibronectin type III"/>
    <property type="match status" value="1"/>
</dbReference>
<sequence>MMGLHCIYLKLLLIVFASFNTKGILDICNPDDLKEPGVQAAAAGSDLQLVCNSTEHNVQWKLNGQVIPETVNHVTQGGHLNLTVINLEANGTYTCHNKLTGAHLDSRTLLVGYPPKKPSLSCRSPNVNTITCTWSTEQDNSIPTKYVITCTVKCVHACVGVCVRVCVCVCVCVSW</sequence>
<evidence type="ECO:0000313" key="4">
    <source>
        <dbReference type="Proteomes" id="UP000694388"/>
    </source>
</evidence>
<dbReference type="AlphaFoldDB" id="A0A8C4QZL1"/>
<dbReference type="Ensembl" id="ENSEBUT00000023401.1">
    <property type="protein sequence ID" value="ENSEBUP00000022825.1"/>
    <property type="gene ID" value="ENSEBUG00000014033.1"/>
</dbReference>
<evidence type="ECO:0000256" key="1">
    <source>
        <dbReference type="ARBA" id="ARBA00023319"/>
    </source>
</evidence>
<dbReference type="Ensembl" id="ENSEBUT00000023345.1">
    <property type="protein sequence ID" value="ENSEBUP00000022769.1"/>
    <property type="gene ID" value="ENSEBUG00000014033.1"/>
</dbReference>
<name>A0A8C4QZL1_EPTBU</name>
<dbReference type="GeneTree" id="ENSGT00940000174948"/>
<feature type="signal peptide" evidence="2">
    <location>
        <begin position="1"/>
        <end position="17"/>
    </location>
</feature>
<evidence type="ECO:0008006" key="5">
    <source>
        <dbReference type="Google" id="ProtNLM"/>
    </source>
</evidence>
<dbReference type="Proteomes" id="UP000694388">
    <property type="component" value="Unplaced"/>
</dbReference>